<proteinExistence type="predicted"/>
<dbReference type="Proteomes" id="UP000540656">
    <property type="component" value="Unassembled WGS sequence"/>
</dbReference>
<dbReference type="Gene3D" id="3.40.960.10">
    <property type="entry name" value="VSR Endonuclease"/>
    <property type="match status" value="1"/>
</dbReference>
<protein>
    <recommendedName>
        <fullName evidence="1">AbiEi antitoxin N-terminal domain-containing protein</fullName>
    </recommendedName>
</protein>
<dbReference type="Pfam" id="PF13338">
    <property type="entry name" value="AbiEi_4"/>
    <property type="match status" value="1"/>
</dbReference>
<feature type="domain" description="AbiEi antitoxin N-terminal" evidence="1">
    <location>
        <begin position="21"/>
        <end position="53"/>
    </location>
</feature>
<keyword evidence="3" id="KW-1185">Reference proteome</keyword>
<evidence type="ECO:0000259" key="1">
    <source>
        <dbReference type="Pfam" id="PF13338"/>
    </source>
</evidence>
<dbReference type="InterPro" id="IPR025159">
    <property type="entry name" value="AbiEi_N"/>
</dbReference>
<accession>A0A7Y9S506</accession>
<evidence type="ECO:0000313" key="2">
    <source>
        <dbReference type="EMBL" id="NYG60692.1"/>
    </source>
</evidence>
<dbReference type="RefSeq" id="WP_179503593.1">
    <property type="nucleotide sequence ID" value="NZ_JACCAA010000001.1"/>
</dbReference>
<sequence>MRLHLDQPLAQWLPVPSDLPFTRREALANGLTDRHLRRLVEHGQLRRPLRGVFVDARLPDTLDLRVATLAKVMPEGCFVADRTAGWLHGANMILAPNDHLAVPNVSLFHLPGNRCRRDLASSGERDVVARDLVEVGGLLATSPLRTALDLGRLLPRAQALAALDSLLGLDVFTNNQLLGEVERFAKQRGVRQLRFLAPLADGLAASPGESGLRLLWYDGGLPKPRLQIPYVEDGREIFYLDMGLEEIRFAAEYDGEEWHSASDAAHDRHRRTRMREQAGWQIEEFRREDVLGHRKDADWALRSAVAEARQSFDRRTRHL</sequence>
<dbReference type="AlphaFoldDB" id="A0A7Y9S506"/>
<comment type="caution">
    <text evidence="2">The sequence shown here is derived from an EMBL/GenBank/DDBJ whole genome shotgun (WGS) entry which is preliminary data.</text>
</comment>
<gene>
    <name evidence="2" type="ORF">BJ980_003615</name>
</gene>
<name>A0A7Y9S506_9ACTN</name>
<organism evidence="2 3">
    <name type="scientific">Nocardioides daedukensis</name>
    <dbReference type="NCBI Taxonomy" id="634462"/>
    <lineage>
        <taxon>Bacteria</taxon>
        <taxon>Bacillati</taxon>
        <taxon>Actinomycetota</taxon>
        <taxon>Actinomycetes</taxon>
        <taxon>Propionibacteriales</taxon>
        <taxon>Nocardioidaceae</taxon>
        <taxon>Nocardioides</taxon>
    </lineage>
</organism>
<reference evidence="2 3" key="1">
    <citation type="submission" date="2020-07" db="EMBL/GenBank/DDBJ databases">
        <title>Sequencing the genomes of 1000 actinobacteria strains.</title>
        <authorList>
            <person name="Klenk H.-P."/>
        </authorList>
    </citation>
    <scope>NUCLEOTIDE SEQUENCE [LARGE SCALE GENOMIC DNA]</scope>
    <source>
        <strain evidence="2 3">DSM 23819</strain>
    </source>
</reference>
<dbReference type="EMBL" id="JACCAA010000001">
    <property type="protein sequence ID" value="NYG60692.1"/>
    <property type="molecule type" value="Genomic_DNA"/>
</dbReference>
<evidence type="ECO:0000313" key="3">
    <source>
        <dbReference type="Proteomes" id="UP000540656"/>
    </source>
</evidence>